<evidence type="ECO:0000313" key="2">
    <source>
        <dbReference type="Proteomes" id="UP000092627"/>
    </source>
</evidence>
<proteinExistence type="predicted"/>
<dbReference type="STRING" id="295068.MAQ5080_00457"/>
<sequence>MNILIIGYVWPEPNSSAAGSRMMQLIKTFRAQDWQVEFASPAQLSEHMEDLSQYGVSTAAIELNSDSFNEYVAALQPDMVLFDRFMMEEQFGWRVEKYAPEALRVLNTEDLHSLRDARHQAVKQNRTFAQADMYSDLGVREIASIYRSDLTLMISEYETELLQNSFNVPDTHVMHLPFMLDTDTLSAKPFEERQDFVIIGNFRHAPNWDAVLQLKQVYWPKIRKLLPEAKLNIYGAYPPPKATQLHNEKEGFLIKGWADNAFEVIENARIMLSPIRFGAGIKGKLVEAMQVGTPSITTSVGAEAMHGAMPWNGVVSDEVEEFVNAAASLYQDQNSFELMQKNGHAIIQQRYEKNQWQEKLVTRLKVQQQLKGRLRENFFLGKLVRHHSMKSTQYMSQWITLKNGQAASSETQD</sequence>
<reference evidence="1 2" key="1">
    <citation type="submission" date="2016-06" db="EMBL/GenBank/DDBJ databases">
        <authorList>
            <person name="Kjaerup R.B."/>
            <person name="Dalgaard T.S."/>
            <person name="Juul-Madsen H.R."/>
        </authorList>
    </citation>
    <scope>NUCLEOTIDE SEQUENCE [LARGE SCALE GENOMIC DNA]</scope>
    <source>
        <strain evidence="1 2">CECT 5080</strain>
    </source>
</reference>
<keyword evidence="2" id="KW-1185">Reference proteome</keyword>
<organism evidence="1 2">
    <name type="scientific">Marinomonas aquimarina</name>
    <dbReference type="NCBI Taxonomy" id="295068"/>
    <lineage>
        <taxon>Bacteria</taxon>
        <taxon>Pseudomonadati</taxon>
        <taxon>Pseudomonadota</taxon>
        <taxon>Gammaproteobacteria</taxon>
        <taxon>Oceanospirillales</taxon>
        <taxon>Oceanospirillaceae</taxon>
        <taxon>Marinomonas</taxon>
    </lineage>
</organism>
<dbReference type="SUPFAM" id="SSF53756">
    <property type="entry name" value="UDP-Glycosyltransferase/glycogen phosphorylase"/>
    <property type="match status" value="1"/>
</dbReference>
<dbReference type="Pfam" id="PF13692">
    <property type="entry name" value="Glyco_trans_1_4"/>
    <property type="match status" value="1"/>
</dbReference>
<evidence type="ECO:0008006" key="3">
    <source>
        <dbReference type="Google" id="ProtNLM"/>
    </source>
</evidence>
<dbReference type="PANTHER" id="PTHR12526">
    <property type="entry name" value="GLYCOSYLTRANSFERASE"/>
    <property type="match status" value="1"/>
</dbReference>
<gene>
    <name evidence="1" type="ORF">MAQ5080_00457</name>
</gene>
<dbReference type="EMBL" id="FLOC01000002">
    <property type="protein sequence ID" value="SBS26215.1"/>
    <property type="molecule type" value="Genomic_DNA"/>
</dbReference>
<dbReference type="OrthoDB" id="9807209at2"/>
<dbReference type="Proteomes" id="UP000092627">
    <property type="component" value="Unassembled WGS sequence"/>
</dbReference>
<protein>
    <recommendedName>
        <fullName evidence="3">Glycosyl transferases group 1</fullName>
    </recommendedName>
</protein>
<dbReference type="PANTHER" id="PTHR12526:SF584">
    <property type="entry name" value="GLYCOSYLTRANSFERASE"/>
    <property type="match status" value="1"/>
</dbReference>
<evidence type="ECO:0000313" key="1">
    <source>
        <dbReference type="EMBL" id="SBS26215.1"/>
    </source>
</evidence>
<dbReference type="CDD" id="cd03801">
    <property type="entry name" value="GT4_PimA-like"/>
    <property type="match status" value="1"/>
</dbReference>
<dbReference type="AlphaFoldDB" id="A0A1A8T5G5"/>
<dbReference type="Gene3D" id="3.40.50.2000">
    <property type="entry name" value="Glycogen Phosphorylase B"/>
    <property type="match status" value="1"/>
</dbReference>
<accession>A0A1A8T5G5</accession>
<name>A0A1A8T5G5_9GAMM</name>
<dbReference type="RefSeq" id="WP_067205432.1">
    <property type="nucleotide sequence ID" value="NZ_FLOC01000002.1"/>
</dbReference>